<evidence type="ECO:0000256" key="2">
    <source>
        <dbReference type="ARBA" id="ARBA00022603"/>
    </source>
</evidence>
<comment type="subunit">
    <text evidence="1">Homodimer.</text>
</comment>
<name>A0A8B7BC55_ORYAF</name>
<dbReference type="GO" id="GO:0006629">
    <property type="term" value="P:lipid metabolic process"/>
    <property type="evidence" value="ECO:0007669"/>
    <property type="project" value="UniProtKB-KW"/>
</dbReference>
<dbReference type="PANTHER" id="PTHR43712">
    <property type="entry name" value="PUTATIVE (AFU_ORTHOLOGUE AFUA_4G14580)-RELATED"/>
    <property type="match status" value="1"/>
</dbReference>
<evidence type="ECO:0000256" key="6">
    <source>
        <dbReference type="ARBA" id="ARBA00037645"/>
    </source>
</evidence>
<keyword evidence="2" id="KW-0489">Methyltransferase</keyword>
<evidence type="ECO:0000256" key="10">
    <source>
        <dbReference type="ARBA" id="ARBA00043054"/>
    </source>
</evidence>
<keyword evidence="5" id="KW-0443">Lipid metabolism</keyword>
<dbReference type="Pfam" id="PF08100">
    <property type="entry name" value="Dimerisation"/>
    <property type="match status" value="1"/>
</dbReference>
<sequence>MSLVRGSHGEQVSVDCHTLGGVPGGTLRHSPCPPVERSRLCLWARGGPESGTARRQLTARRKARGTPAPHRAAPEREAAPGRPPSSGPKAAPVRPAQGRAAVSAVARRLSAAAGSGCLRAAPRCCRCLEPGGWGHVGGQAPRVLSALGRPRPRNPELRAVASFPGCPEVVFAACELGVFDLLAEAPEPLSSAVVAERLGTSPHGTELLLDACASLELLTVETRGQRALYQNTALSRSFLTRSSPRSQQNMLLYLSRTTYLCWGHLAAAVREGRNQYTEVFGVPSAELFTAIYRSEAERVRFMRGLQEVWSVHGAAVMGAFDLSPFRFICDLGGGSGALARECAALYPECRVVVFDTPDVVCAARSHFSFPGAQQVSFQEGDFFKDPLPEADLYVLARVLHDWPDEKCSHLLARVHHACRPGGGVLVVESLLAEDRRGPLTTQLYSLNMLVQTEGRERTPGEYRALVSAAGFQDFCLKKTGRIYDVILARK</sequence>
<evidence type="ECO:0000256" key="8">
    <source>
        <dbReference type="ARBA" id="ARBA00039116"/>
    </source>
</evidence>
<dbReference type="GO" id="GO:0030187">
    <property type="term" value="P:melatonin biosynthetic process"/>
    <property type="evidence" value="ECO:0007669"/>
    <property type="project" value="UniProtKB-KW"/>
</dbReference>
<reference evidence="16" key="1">
    <citation type="submission" date="2025-08" db="UniProtKB">
        <authorList>
            <consortium name="RefSeq"/>
        </authorList>
    </citation>
    <scope>IDENTIFICATION</scope>
</reference>
<dbReference type="FunFam" id="3.40.50.150:FF:000738">
    <property type="entry name" value="Acetylserotonin O-methyltransferase"/>
    <property type="match status" value="1"/>
</dbReference>
<evidence type="ECO:0000256" key="9">
    <source>
        <dbReference type="ARBA" id="ARBA00040730"/>
    </source>
</evidence>
<protein>
    <recommendedName>
        <fullName evidence="9">Acetylserotonin O-methyltransferase</fullName>
        <ecNumber evidence="8">2.1.1.4</ecNumber>
    </recommendedName>
    <alternativeName>
        <fullName evidence="10">Hydroxyindole O-methyltransferase</fullName>
    </alternativeName>
</protein>
<dbReference type="RefSeq" id="XP_007957082.1">
    <property type="nucleotide sequence ID" value="XM_007958891.1"/>
</dbReference>
<evidence type="ECO:0000313" key="16">
    <source>
        <dbReference type="RefSeq" id="XP_007957082.1"/>
    </source>
</evidence>
<dbReference type="InterPro" id="IPR001077">
    <property type="entry name" value="COMT_C"/>
</dbReference>
<gene>
    <name evidence="16" type="primary">ASMT</name>
</gene>
<proteinExistence type="predicted"/>
<dbReference type="PROSITE" id="PS51683">
    <property type="entry name" value="SAM_OMT_II"/>
    <property type="match status" value="1"/>
</dbReference>
<dbReference type="InterPro" id="IPR016461">
    <property type="entry name" value="COMT-like"/>
</dbReference>
<comment type="function">
    <text evidence="6">Catalyzes the transfer of a methyl group onto N-acetylserotonin, producing melatonin (N-acetyl-5-methoxytryptamine).</text>
</comment>
<keyword evidence="15" id="KW-1185">Reference proteome</keyword>
<dbReference type="InterPro" id="IPR036388">
    <property type="entry name" value="WH-like_DNA-bd_sf"/>
</dbReference>
<keyword evidence="11" id="KW-0471">Melatonin biosynthesis</keyword>
<dbReference type="CDD" id="cd02440">
    <property type="entry name" value="AdoMet_MTases"/>
    <property type="match status" value="1"/>
</dbReference>
<dbReference type="PANTHER" id="PTHR43712:SF2">
    <property type="entry name" value="O-METHYLTRANSFERASE CICE"/>
    <property type="match status" value="1"/>
</dbReference>
<dbReference type="AlphaFoldDB" id="A0A8B7BC55"/>
<organism evidence="15 16">
    <name type="scientific">Orycteropus afer afer</name>
    <dbReference type="NCBI Taxonomy" id="1230840"/>
    <lineage>
        <taxon>Eukaryota</taxon>
        <taxon>Metazoa</taxon>
        <taxon>Chordata</taxon>
        <taxon>Craniata</taxon>
        <taxon>Vertebrata</taxon>
        <taxon>Euteleostomi</taxon>
        <taxon>Mammalia</taxon>
        <taxon>Eutheria</taxon>
        <taxon>Afrotheria</taxon>
        <taxon>Tubulidentata</taxon>
        <taxon>Orycteropodidae</taxon>
        <taxon>Orycteropus</taxon>
    </lineage>
</organism>
<evidence type="ECO:0000256" key="3">
    <source>
        <dbReference type="ARBA" id="ARBA00022679"/>
    </source>
</evidence>
<evidence type="ECO:0000259" key="13">
    <source>
        <dbReference type="Pfam" id="PF00891"/>
    </source>
</evidence>
<dbReference type="GO" id="GO:0017096">
    <property type="term" value="F:acetylserotonin O-methyltransferase activity"/>
    <property type="evidence" value="ECO:0007669"/>
    <property type="project" value="UniProtKB-EC"/>
</dbReference>
<dbReference type="GO" id="GO:0032259">
    <property type="term" value="P:methylation"/>
    <property type="evidence" value="ECO:0007669"/>
    <property type="project" value="UniProtKB-KW"/>
</dbReference>
<evidence type="ECO:0000256" key="5">
    <source>
        <dbReference type="ARBA" id="ARBA00023098"/>
    </source>
</evidence>
<dbReference type="InterPro" id="IPR036390">
    <property type="entry name" value="WH_DNA-bd_sf"/>
</dbReference>
<dbReference type="SUPFAM" id="SSF53335">
    <property type="entry name" value="S-adenosyl-L-methionine-dependent methyltransferases"/>
    <property type="match status" value="1"/>
</dbReference>
<evidence type="ECO:0000256" key="7">
    <source>
        <dbReference type="ARBA" id="ARBA00037926"/>
    </source>
</evidence>
<dbReference type="Gene3D" id="1.10.10.10">
    <property type="entry name" value="Winged helix-like DNA-binding domain superfamily/Winged helix DNA-binding domain"/>
    <property type="match status" value="1"/>
</dbReference>
<dbReference type="FunFam" id="1.10.10.10:FF:000358">
    <property type="entry name" value="Acetylserotonin O-methyltransferase"/>
    <property type="match status" value="1"/>
</dbReference>
<dbReference type="GO" id="GO:0046983">
    <property type="term" value="F:protein dimerization activity"/>
    <property type="evidence" value="ECO:0007669"/>
    <property type="project" value="InterPro"/>
</dbReference>
<comment type="pathway">
    <text evidence="7">Aromatic compound metabolism; melatonin biosynthesis; melatonin from serotonin: step 1/2.</text>
</comment>
<evidence type="ECO:0000256" key="4">
    <source>
        <dbReference type="ARBA" id="ARBA00022691"/>
    </source>
</evidence>
<evidence type="ECO:0000256" key="1">
    <source>
        <dbReference type="ARBA" id="ARBA00011738"/>
    </source>
</evidence>
<dbReference type="CTD" id="438"/>
<evidence type="ECO:0000256" key="12">
    <source>
        <dbReference type="SAM" id="MobiDB-lite"/>
    </source>
</evidence>
<dbReference type="Proteomes" id="UP000694850">
    <property type="component" value="Unplaced"/>
</dbReference>
<keyword evidence="3" id="KW-0808">Transferase</keyword>
<dbReference type="SUPFAM" id="SSF46785">
    <property type="entry name" value="Winged helix' DNA-binding domain"/>
    <property type="match status" value="1"/>
</dbReference>
<dbReference type="InterPro" id="IPR012967">
    <property type="entry name" value="COMT_dimerisation"/>
</dbReference>
<dbReference type="InterPro" id="IPR029063">
    <property type="entry name" value="SAM-dependent_MTases_sf"/>
</dbReference>
<evidence type="ECO:0000313" key="15">
    <source>
        <dbReference type="Proteomes" id="UP000694850"/>
    </source>
</evidence>
<accession>A0A8B7BC55</accession>
<dbReference type="EC" id="2.1.1.4" evidence="8"/>
<feature type="region of interest" description="Disordered" evidence="12">
    <location>
        <begin position="43"/>
        <end position="99"/>
    </location>
</feature>
<evidence type="ECO:0000259" key="14">
    <source>
        <dbReference type="Pfam" id="PF08100"/>
    </source>
</evidence>
<dbReference type="GeneID" id="103212981"/>
<feature type="domain" description="O-methyltransferase dimerisation" evidence="14">
    <location>
        <begin position="167"/>
        <end position="240"/>
    </location>
</feature>
<dbReference type="Pfam" id="PF00891">
    <property type="entry name" value="Methyltransf_2"/>
    <property type="match status" value="1"/>
</dbReference>
<feature type="domain" description="O-methyltransferase C-terminal" evidence="13">
    <location>
        <begin position="262"/>
        <end position="472"/>
    </location>
</feature>
<dbReference type="Gene3D" id="3.40.50.150">
    <property type="entry name" value="Vaccinia Virus protein VP39"/>
    <property type="match status" value="1"/>
</dbReference>
<keyword evidence="4" id="KW-0949">S-adenosyl-L-methionine</keyword>
<evidence type="ECO:0000256" key="11">
    <source>
        <dbReference type="ARBA" id="ARBA00043260"/>
    </source>
</evidence>
<dbReference type="OrthoDB" id="1606438at2759"/>